<dbReference type="Proteomes" id="UP001487305">
    <property type="component" value="Unassembled WGS sequence"/>
</dbReference>
<organism evidence="2 3">
    <name type="scientific">Raoultibacter massiliensis</name>
    <dbReference type="NCBI Taxonomy" id="1852371"/>
    <lineage>
        <taxon>Bacteria</taxon>
        <taxon>Bacillati</taxon>
        <taxon>Actinomycetota</taxon>
        <taxon>Coriobacteriia</taxon>
        <taxon>Eggerthellales</taxon>
        <taxon>Eggerthellaceae</taxon>
        <taxon>Raoultibacter</taxon>
    </lineage>
</organism>
<feature type="transmembrane region" description="Helical" evidence="1">
    <location>
        <begin position="38"/>
        <end position="58"/>
    </location>
</feature>
<feature type="transmembrane region" description="Helical" evidence="1">
    <location>
        <begin position="65"/>
        <end position="87"/>
    </location>
</feature>
<proteinExistence type="predicted"/>
<evidence type="ECO:0000313" key="3">
    <source>
        <dbReference type="Proteomes" id="UP001487305"/>
    </source>
</evidence>
<comment type="caution">
    <text evidence="2">The sequence shown here is derived from an EMBL/GenBank/DDBJ whole genome shotgun (WGS) entry which is preliminary data.</text>
</comment>
<dbReference type="RefSeq" id="WP_349227548.1">
    <property type="nucleotide sequence ID" value="NZ_JBBNOP010000007.1"/>
</dbReference>
<evidence type="ECO:0000256" key="1">
    <source>
        <dbReference type="SAM" id="Phobius"/>
    </source>
</evidence>
<keyword evidence="1" id="KW-0472">Membrane</keyword>
<evidence type="ECO:0000313" key="2">
    <source>
        <dbReference type="EMBL" id="MEQ3363209.1"/>
    </source>
</evidence>
<reference evidence="2 3" key="1">
    <citation type="submission" date="2024-04" db="EMBL/GenBank/DDBJ databases">
        <title>Human intestinal bacterial collection.</title>
        <authorList>
            <person name="Pauvert C."/>
            <person name="Hitch T.C.A."/>
            <person name="Clavel T."/>
        </authorList>
    </citation>
    <scope>NUCLEOTIDE SEQUENCE [LARGE SCALE GENOMIC DNA]</scope>
    <source>
        <strain evidence="2 3">CLA-KB-H42</strain>
    </source>
</reference>
<keyword evidence="1" id="KW-0812">Transmembrane</keyword>
<protein>
    <submittedName>
        <fullName evidence="2">Uncharacterized protein</fullName>
    </submittedName>
</protein>
<keyword evidence="1" id="KW-1133">Transmembrane helix</keyword>
<accession>A0ABV1JDS3</accession>
<dbReference type="EMBL" id="JBBNOP010000007">
    <property type="protein sequence ID" value="MEQ3363209.1"/>
    <property type="molecule type" value="Genomic_DNA"/>
</dbReference>
<gene>
    <name evidence="2" type="ORF">AAA083_09505</name>
</gene>
<keyword evidence="3" id="KW-1185">Reference proteome</keyword>
<name>A0ABV1JDS3_9ACTN</name>
<sequence length="93" mass="9046">MGLSAFAPIAATALVRVAAVRLSGEAKGLLTGFVCGALYYPCTLAFLAVLGGAVFVFSGGALVKLIVSTLLGAALAAFGALLAAGAFSHGEGD</sequence>